<evidence type="ECO:0000256" key="12">
    <source>
        <dbReference type="ARBA" id="ARBA00060970"/>
    </source>
</evidence>
<comment type="subcellular location">
    <subcellularLocation>
        <location evidence="2 13">Cytoplasm</location>
    </subcellularLocation>
</comment>
<dbReference type="NCBIfam" id="TIGR00508">
    <property type="entry name" value="bioA"/>
    <property type="match status" value="1"/>
</dbReference>
<name>A0A199P2K4_9XANT</name>
<evidence type="ECO:0000256" key="13">
    <source>
        <dbReference type="HAMAP-Rule" id="MF_00834"/>
    </source>
</evidence>
<evidence type="ECO:0000256" key="8">
    <source>
        <dbReference type="ARBA" id="ARBA00022691"/>
    </source>
</evidence>
<dbReference type="HAMAP" id="MF_00834">
    <property type="entry name" value="BioA"/>
    <property type="match status" value="1"/>
</dbReference>
<dbReference type="Gene3D" id="3.40.640.10">
    <property type="entry name" value="Type I PLP-dependent aspartate aminotransferase-like (Major domain)"/>
    <property type="match status" value="1"/>
</dbReference>
<comment type="cofactor">
    <cofactor evidence="1 13">
        <name>pyridoxal 5'-phosphate</name>
        <dbReference type="ChEBI" id="CHEBI:597326"/>
    </cofactor>
</comment>
<gene>
    <name evidence="13" type="primary">bioA</name>
    <name evidence="14" type="ORF">A6R73_17180</name>
</gene>
<dbReference type="GO" id="GO:0009102">
    <property type="term" value="P:biotin biosynthetic process"/>
    <property type="evidence" value="ECO:0007669"/>
    <property type="project" value="UniProtKB-UniRule"/>
</dbReference>
<dbReference type="SUPFAM" id="SSF53383">
    <property type="entry name" value="PLP-dependent transferases"/>
    <property type="match status" value="1"/>
</dbReference>
<feature type="binding site" evidence="13">
    <location>
        <position position="162"/>
    </location>
    <ligand>
        <name>substrate</name>
    </ligand>
</feature>
<keyword evidence="5 13" id="KW-0963">Cytoplasm</keyword>
<keyword evidence="8 13" id="KW-0949">S-adenosyl-L-methionine</keyword>
<feature type="binding site" evidence="13">
    <location>
        <position position="331"/>
    </location>
    <ligand>
        <name>substrate</name>
    </ligand>
</feature>
<evidence type="ECO:0000256" key="6">
    <source>
        <dbReference type="ARBA" id="ARBA00022576"/>
    </source>
</evidence>
<feature type="site" description="Participates in the substrate recognition with KAPA and in a stacking interaction with the adenine ring of SAM" evidence="13">
    <location>
        <position position="26"/>
    </location>
</feature>
<dbReference type="NCBIfam" id="NF004624">
    <property type="entry name" value="PRK05964.1"/>
    <property type="match status" value="1"/>
</dbReference>
<comment type="similarity">
    <text evidence="12 13">Belongs to the class-III pyridoxal-phosphate-dependent aminotransferase family. BioA subfamily.</text>
</comment>
<evidence type="ECO:0000256" key="4">
    <source>
        <dbReference type="ARBA" id="ARBA00011738"/>
    </source>
</evidence>
<comment type="caution">
    <text evidence="14">The sequence shown here is derived from an EMBL/GenBank/DDBJ whole genome shotgun (WGS) entry which is preliminary data.</text>
</comment>
<dbReference type="PIRSF" id="PIRSF000521">
    <property type="entry name" value="Transaminase_4ab_Lys_Orn"/>
    <property type="match status" value="1"/>
</dbReference>
<feature type="binding site" evidence="13">
    <location>
        <position position="297"/>
    </location>
    <ligand>
        <name>substrate</name>
    </ligand>
</feature>
<dbReference type="InterPro" id="IPR005815">
    <property type="entry name" value="BioA"/>
</dbReference>
<dbReference type="Proteomes" id="UP000093858">
    <property type="component" value="Unassembled WGS sequence"/>
</dbReference>
<dbReference type="Gene3D" id="3.90.1150.10">
    <property type="entry name" value="Aspartate Aminotransferase, domain 1"/>
    <property type="match status" value="1"/>
</dbReference>
<dbReference type="Pfam" id="PF00202">
    <property type="entry name" value="Aminotran_3"/>
    <property type="match status" value="1"/>
</dbReference>
<dbReference type="CDD" id="cd00610">
    <property type="entry name" value="OAT_like"/>
    <property type="match status" value="1"/>
</dbReference>
<dbReference type="GO" id="GO:0004015">
    <property type="term" value="F:adenosylmethionine-8-amino-7-oxononanoate transaminase activity"/>
    <property type="evidence" value="ECO:0007669"/>
    <property type="project" value="UniProtKB-UniRule"/>
</dbReference>
<comment type="catalytic activity">
    <reaction evidence="11 13">
        <text>(8S)-8-amino-7-oxononanoate + S-adenosyl-L-methionine = S-adenosyl-4-methylsulfanyl-2-oxobutanoate + (7R,8S)-7,8-diammoniononanoate</text>
        <dbReference type="Rhea" id="RHEA:16861"/>
        <dbReference type="ChEBI" id="CHEBI:16490"/>
        <dbReference type="ChEBI" id="CHEBI:59789"/>
        <dbReference type="ChEBI" id="CHEBI:149468"/>
        <dbReference type="ChEBI" id="CHEBI:149469"/>
        <dbReference type="EC" id="2.6.1.62"/>
    </reaction>
</comment>
<dbReference type="EMBL" id="LWSU01000195">
    <property type="protein sequence ID" value="OAX55221.1"/>
    <property type="molecule type" value="Genomic_DNA"/>
</dbReference>
<accession>A0A199P2K4</accession>
<dbReference type="InterPro" id="IPR049704">
    <property type="entry name" value="Aminotrans_3_PPA_site"/>
</dbReference>
<evidence type="ECO:0000256" key="1">
    <source>
        <dbReference type="ARBA" id="ARBA00001933"/>
    </source>
</evidence>
<organism evidence="14 15">
    <name type="scientific">Xanthomonas graminis pv. poae</name>
    <dbReference type="NCBI Taxonomy" id="227946"/>
    <lineage>
        <taxon>Bacteria</taxon>
        <taxon>Pseudomonadati</taxon>
        <taxon>Pseudomonadota</taxon>
        <taxon>Gammaproteobacteria</taxon>
        <taxon>Lysobacterales</taxon>
        <taxon>Lysobacteraceae</taxon>
        <taxon>Xanthomonas</taxon>
        <taxon>Xanthomonas translucens group</taxon>
        <taxon>Xanthomonas graminis</taxon>
    </lineage>
</organism>
<evidence type="ECO:0000313" key="15">
    <source>
        <dbReference type="Proteomes" id="UP000093858"/>
    </source>
</evidence>
<feature type="modified residue" description="N6-(pyridoxal phosphate)lysine" evidence="13">
    <location>
        <position position="297"/>
    </location>
</feature>
<dbReference type="GO" id="GO:0030170">
    <property type="term" value="F:pyridoxal phosphate binding"/>
    <property type="evidence" value="ECO:0007669"/>
    <property type="project" value="UniProtKB-UniRule"/>
</dbReference>
<feature type="binding site" evidence="13">
    <location>
        <begin position="129"/>
        <end position="130"/>
    </location>
    <ligand>
        <name>pyridoxal 5'-phosphate</name>
        <dbReference type="ChEBI" id="CHEBI:597326"/>
    </ligand>
</feature>
<dbReference type="RefSeq" id="WP_039005562.1">
    <property type="nucleotide sequence ID" value="NZ_LWSU01000195.1"/>
</dbReference>
<evidence type="ECO:0000256" key="11">
    <source>
        <dbReference type="ARBA" id="ARBA00048449"/>
    </source>
</evidence>
<evidence type="ECO:0000256" key="9">
    <source>
        <dbReference type="ARBA" id="ARBA00022756"/>
    </source>
</evidence>
<keyword evidence="6 13" id="KW-0032">Aminotransferase</keyword>
<feature type="binding site" evidence="13">
    <location>
        <begin position="332"/>
        <end position="333"/>
    </location>
    <ligand>
        <name>pyridoxal 5'-phosphate</name>
        <dbReference type="ChEBI" id="CHEBI:597326"/>
    </ligand>
</feature>
<feature type="binding site" evidence="13">
    <location>
        <position position="426"/>
    </location>
    <ligand>
        <name>substrate</name>
    </ligand>
</feature>
<dbReference type="PROSITE" id="PS00600">
    <property type="entry name" value="AA_TRANSFER_CLASS_3"/>
    <property type="match status" value="1"/>
</dbReference>
<keyword evidence="7 13" id="KW-0808">Transferase</keyword>
<evidence type="ECO:0000256" key="10">
    <source>
        <dbReference type="ARBA" id="ARBA00022898"/>
    </source>
</evidence>
<feature type="binding site" evidence="13">
    <location>
        <position position="64"/>
    </location>
    <ligand>
        <name>substrate</name>
    </ligand>
</feature>
<dbReference type="InterPro" id="IPR015422">
    <property type="entry name" value="PyrdxlP-dep_Trfase_small"/>
</dbReference>
<reference evidence="14 15" key="1">
    <citation type="submission" date="2016-04" db="EMBL/GenBank/DDBJ databases">
        <title>Xanthomonas translucens phylogeny.</title>
        <authorList>
            <person name="Langlois P."/>
        </authorList>
    </citation>
    <scope>NUCLEOTIDE SEQUENCE [LARGE SCALE GENOMIC DNA]</scope>
    <source>
        <strain evidence="14 15">B99</strain>
    </source>
</reference>
<feature type="binding site" evidence="13">
    <location>
        <position position="268"/>
    </location>
    <ligand>
        <name>pyridoxal 5'-phosphate</name>
        <dbReference type="ChEBI" id="CHEBI:597326"/>
    </ligand>
</feature>
<dbReference type="InterPro" id="IPR015421">
    <property type="entry name" value="PyrdxlP-dep_Trfase_major"/>
</dbReference>
<dbReference type="UniPathway" id="UPA00078">
    <property type="reaction ID" value="UER00160"/>
</dbReference>
<dbReference type="InterPro" id="IPR015424">
    <property type="entry name" value="PyrdxlP-dep_Trfase"/>
</dbReference>
<dbReference type="EC" id="2.6.1.62" evidence="13"/>
<sequence length="463" mass="50190">MLTDLTASQTAAAWRQRDLAVLWHPCTQMREHPHTLPLLPIARGEGAWLIDHEGNRYLDAVSSWWTNLFGHSEPRIAAAIAAQATQLEQVMLAGFSHAPAVELAEQLLALAPRQDGRAPLAKVFYADNGSAGVEVALKMAFHYFHNRGETRRTRFVALENGYHGETIGALAVGDIPLYRRVYAPLLCEALFAPSPDAYLAAPGQSARQRADAAADALADLFDRHPGEICAVILEPRLQCAGGMRMHDPAYLRRARELCDANGAFLIADEIATGFGRTGTLFACEQAGVMPDLLCLSKGLTGGFLPLSAVLATQHLYDAFLDDSRERAFLHSHSYTGNPLACAAALACLRIFQQDDVIARNRSTAETLRALSAPFNDHPHVADVRQAGMVVAFELTRNGDKRTPFAAGARVGLCAYRAALQRGVVLRPLGDVLYWMPPYCVDDAQLALLAETTLAAIDEAVACA</sequence>
<evidence type="ECO:0000313" key="14">
    <source>
        <dbReference type="EMBL" id="OAX55221.1"/>
    </source>
</evidence>
<dbReference type="GO" id="GO:0005737">
    <property type="term" value="C:cytoplasm"/>
    <property type="evidence" value="ECO:0007669"/>
    <property type="project" value="UniProtKB-SubCell"/>
</dbReference>
<dbReference type="AlphaFoldDB" id="A0A199P2K4"/>
<protein>
    <recommendedName>
        <fullName evidence="13">Adenosylmethionine-8-amino-7-oxononanoate aminotransferase</fullName>
        <ecNumber evidence="13">2.6.1.62</ecNumber>
    </recommendedName>
    <alternativeName>
        <fullName evidence="13">7,8-diamino-pelargonic acid aminotransferase</fullName>
        <shortName evidence="13">DAPA AT</shortName>
        <shortName evidence="13">DAPA aminotransferase</shortName>
    </alternativeName>
    <alternativeName>
        <fullName evidence="13">7,8-diaminononanoate synthase</fullName>
        <shortName evidence="13">DANS</shortName>
    </alternativeName>
    <alternativeName>
        <fullName evidence="13">Diaminopelargonic acid synthase</fullName>
    </alternativeName>
</protein>
<comment type="function">
    <text evidence="13">Catalyzes the transfer of the alpha-amino group from S-adenosyl-L-methionine (SAM) to 7-keto-8-aminopelargonic acid (KAPA) to form 7,8-diaminopelargonic acid (DAPA). It is the only aminotransferase known to utilize SAM as an amino donor.</text>
</comment>
<dbReference type="PANTHER" id="PTHR42684">
    <property type="entry name" value="ADENOSYLMETHIONINE-8-AMINO-7-OXONONANOATE AMINOTRANSFERASE"/>
    <property type="match status" value="1"/>
</dbReference>
<dbReference type="InterPro" id="IPR005814">
    <property type="entry name" value="Aminotrans_3"/>
</dbReference>
<keyword evidence="10 13" id="KW-0663">Pyridoxal phosphate</keyword>
<proteinExistence type="inferred from homology"/>
<evidence type="ECO:0000256" key="3">
    <source>
        <dbReference type="ARBA" id="ARBA00005063"/>
    </source>
</evidence>
<evidence type="ECO:0000256" key="5">
    <source>
        <dbReference type="ARBA" id="ARBA00022490"/>
    </source>
</evidence>
<comment type="pathway">
    <text evidence="3 13">Cofactor biosynthesis; biotin biosynthesis; 7,8-diaminononanoate from 8-amino-7-oxononanoate (SAM route): step 1/1.</text>
</comment>
<evidence type="ECO:0000256" key="2">
    <source>
        <dbReference type="ARBA" id="ARBA00004496"/>
    </source>
</evidence>
<evidence type="ECO:0000256" key="7">
    <source>
        <dbReference type="ARBA" id="ARBA00022679"/>
    </source>
</evidence>
<comment type="subunit">
    <text evidence="4 13">Homodimer.</text>
</comment>
<keyword evidence="9 13" id="KW-0093">Biotin biosynthesis</keyword>
<dbReference type="FunFam" id="3.40.640.10:FF:000078">
    <property type="entry name" value="Adenosylmethionine-8-amino-7-oxononanoate aminotransferase"/>
    <property type="match status" value="1"/>
</dbReference>
<dbReference type="PANTHER" id="PTHR42684:SF17">
    <property type="entry name" value="ADENOSYLMETHIONINE-8-AMINO-7-OXONONANOATE AMINOTRANSFERASE"/>
    <property type="match status" value="1"/>
</dbReference>